<dbReference type="Pfam" id="PF00625">
    <property type="entry name" value="Guanylate_kin"/>
    <property type="match status" value="1"/>
</dbReference>
<dbReference type="InterPro" id="IPR027417">
    <property type="entry name" value="P-loop_NTPase"/>
</dbReference>
<sequence length="373" mass="41087">MNIGRKLTIALDWDNVLAPCTELACQKMTQRGTPVSVEDVTLYSFANFHKELADGLMAIFKEPDFFDSQVLYPGAAEMVEELLAAGHEVVIASAMPPEQMGIRGKQICSLLPGIKESNVMLGSRKDLLHVDFLLDDADYNITSSPAKYPVLFTRPWNKSMEGFLRAGSYAEFIKLVEAVSLAPTVEPIKLGSAGHPGMICLVGPSASGKSFICDELVKNPLFRKVKALTTRPPRDDGSDAEEYRFVSEAEFNAAIDDGSLVEHTTYAGHGYAIAKQEIEAIWAEGRIAIKPVDIHGAMACKAVYGEQCVSVFVRRSKEDIVLALLERDISNADKTLRLMTLDQEMENERLCDWTVSNNGSLDHAIRQIMRIVG</sequence>
<dbReference type="GO" id="GO:0005829">
    <property type="term" value="C:cytosol"/>
    <property type="evidence" value="ECO:0007669"/>
    <property type="project" value="TreeGrafter"/>
</dbReference>
<dbReference type="Gene3D" id="3.40.50.300">
    <property type="entry name" value="P-loop containing nucleotide triphosphate hydrolases"/>
    <property type="match status" value="1"/>
</dbReference>
<dbReference type="AlphaFoldDB" id="A0A6I2R5S5"/>
<reference evidence="9 10" key="1">
    <citation type="journal article" date="2019" name="Nat. Med.">
        <title>A library of human gut bacterial isolates paired with longitudinal multiomics data enables mechanistic microbiome research.</title>
        <authorList>
            <person name="Poyet M."/>
            <person name="Groussin M."/>
            <person name="Gibbons S.M."/>
            <person name="Avila-Pacheco J."/>
            <person name="Jiang X."/>
            <person name="Kearney S.M."/>
            <person name="Perrotta A.R."/>
            <person name="Berdy B."/>
            <person name="Zhao S."/>
            <person name="Lieberman T.D."/>
            <person name="Swanson P.K."/>
            <person name="Smith M."/>
            <person name="Roesemann S."/>
            <person name="Alexander J.E."/>
            <person name="Rich S.A."/>
            <person name="Livny J."/>
            <person name="Vlamakis H."/>
            <person name="Clish C."/>
            <person name="Bullock K."/>
            <person name="Deik A."/>
            <person name="Scott J."/>
            <person name="Pierce K.A."/>
            <person name="Xavier R.J."/>
            <person name="Alm E.J."/>
        </authorList>
    </citation>
    <scope>NUCLEOTIDE SEQUENCE [LARGE SCALE GENOMIC DNA]</scope>
    <source>
        <strain evidence="9 10">BIOML-A2</strain>
    </source>
</reference>
<keyword evidence="4" id="KW-0808">Transferase</keyword>
<dbReference type="Proteomes" id="UP000434475">
    <property type="component" value="Unassembled WGS sequence"/>
</dbReference>
<dbReference type="InterPro" id="IPR036412">
    <property type="entry name" value="HAD-like_sf"/>
</dbReference>
<evidence type="ECO:0000313" key="10">
    <source>
        <dbReference type="Proteomes" id="UP000434475"/>
    </source>
</evidence>
<evidence type="ECO:0000256" key="3">
    <source>
        <dbReference type="ARBA" id="ARBA00009589"/>
    </source>
</evidence>
<dbReference type="InterPro" id="IPR008144">
    <property type="entry name" value="Guanylate_kin-like_dom"/>
</dbReference>
<dbReference type="EMBL" id="WKPR01000013">
    <property type="protein sequence ID" value="MSB20546.1"/>
    <property type="molecule type" value="Genomic_DNA"/>
</dbReference>
<keyword evidence="5" id="KW-0418">Kinase</keyword>
<dbReference type="SUPFAM" id="SSF56784">
    <property type="entry name" value="HAD-like"/>
    <property type="match status" value="1"/>
</dbReference>
<organism evidence="9 10">
    <name type="scientific">Flavonifractor plautii</name>
    <name type="common">Fusobacterium plautii</name>
    <dbReference type="NCBI Taxonomy" id="292800"/>
    <lineage>
        <taxon>Bacteria</taxon>
        <taxon>Bacillati</taxon>
        <taxon>Bacillota</taxon>
        <taxon>Clostridia</taxon>
        <taxon>Eubacteriales</taxon>
        <taxon>Oscillospiraceae</taxon>
        <taxon>Flavonifractor</taxon>
    </lineage>
</organism>
<evidence type="ECO:0000256" key="4">
    <source>
        <dbReference type="ARBA" id="ARBA00022679"/>
    </source>
</evidence>
<evidence type="ECO:0000259" key="8">
    <source>
        <dbReference type="PROSITE" id="PS50052"/>
    </source>
</evidence>
<gene>
    <name evidence="9" type="ORF">GKE97_13595</name>
</gene>
<dbReference type="GO" id="GO:0008253">
    <property type="term" value="F:5'-nucleotidase activity"/>
    <property type="evidence" value="ECO:0007669"/>
    <property type="project" value="InterPro"/>
</dbReference>
<evidence type="ECO:0000256" key="5">
    <source>
        <dbReference type="ARBA" id="ARBA00022777"/>
    </source>
</evidence>
<comment type="caution">
    <text evidence="9">The sequence shown here is derived from an EMBL/GenBank/DDBJ whole genome shotgun (WGS) entry which is preliminary data.</text>
</comment>
<dbReference type="GO" id="GO:0004385">
    <property type="term" value="F:GMP kinase activity"/>
    <property type="evidence" value="ECO:0007669"/>
    <property type="project" value="UniProtKB-EC"/>
</dbReference>
<dbReference type="InterPro" id="IPR023214">
    <property type="entry name" value="HAD_sf"/>
</dbReference>
<protein>
    <recommendedName>
        <fullName evidence="8">Guanylate kinase-like domain-containing protein</fullName>
    </recommendedName>
</protein>
<dbReference type="PROSITE" id="PS50052">
    <property type="entry name" value="GUANYLATE_KINASE_2"/>
    <property type="match status" value="1"/>
</dbReference>
<comment type="similarity">
    <text evidence="3">Belongs to the 5'(3')-deoxyribonucleotidase family.</text>
</comment>
<dbReference type="SUPFAM" id="SSF52540">
    <property type="entry name" value="P-loop containing nucleoside triphosphate hydrolases"/>
    <property type="match status" value="1"/>
</dbReference>
<dbReference type="GO" id="GO:0009264">
    <property type="term" value="P:deoxyribonucleotide catabolic process"/>
    <property type="evidence" value="ECO:0007669"/>
    <property type="project" value="InterPro"/>
</dbReference>
<dbReference type="InterPro" id="IPR008145">
    <property type="entry name" value="GK/Ca_channel_bsu"/>
</dbReference>
<dbReference type="SMART" id="SM00072">
    <property type="entry name" value="GuKc"/>
    <property type="match status" value="1"/>
</dbReference>
<comment type="catalytic activity">
    <reaction evidence="6">
        <text>GMP + ATP = GDP + ADP</text>
        <dbReference type="Rhea" id="RHEA:20780"/>
        <dbReference type="ChEBI" id="CHEBI:30616"/>
        <dbReference type="ChEBI" id="CHEBI:58115"/>
        <dbReference type="ChEBI" id="CHEBI:58189"/>
        <dbReference type="ChEBI" id="CHEBI:456216"/>
        <dbReference type="EC" id="2.7.4.8"/>
    </reaction>
</comment>
<evidence type="ECO:0000256" key="1">
    <source>
        <dbReference type="ARBA" id="ARBA00003531"/>
    </source>
</evidence>
<feature type="active site" description="Nucleophile" evidence="7">
    <location>
        <position position="12"/>
    </location>
</feature>
<feature type="active site" description="Proton donor" evidence="7">
    <location>
        <position position="14"/>
    </location>
</feature>
<dbReference type="PANTHER" id="PTHR23117">
    <property type="entry name" value="GUANYLATE KINASE-RELATED"/>
    <property type="match status" value="1"/>
</dbReference>
<dbReference type="Gene3D" id="3.40.50.1000">
    <property type="entry name" value="HAD superfamily/HAD-like"/>
    <property type="match status" value="1"/>
</dbReference>
<feature type="domain" description="Guanylate kinase-like" evidence="8">
    <location>
        <begin position="196"/>
        <end position="373"/>
    </location>
</feature>
<name>A0A6I2R5S5_FLAPL</name>
<evidence type="ECO:0000256" key="6">
    <source>
        <dbReference type="ARBA" id="ARBA00048594"/>
    </source>
</evidence>
<dbReference type="Pfam" id="PF06941">
    <property type="entry name" value="NT5C"/>
    <property type="match status" value="1"/>
</dbReference>
<evidence type="ECO:0000256" key="7">
    <source>
        <dbReference type="PIRSR" id="PIRSR610708-1"/>
    </source>
</evidence>
<dbReference type="PANTHER" id="PTHR23117:SF13">
    <property type="entry name" value="GUANYLATE KINASE"/>
    <property type="match status" value="1"/>
</dbReference>
<evidence type="ECO:0000313" key="9">
    <source>
        <dbReference type="EMBL" id="MSB20546.1"/>
    </source>
</evidence>
<evidence type="ECO:0000256" key="2">
    <source>
        <dbReference type="ARBA" id="ARBA00005790"/>
    </source>
</evidence>
<dbReference type="RefSeq" id="WP_108981992.1">
    <property type="nucleotide sequence ID" value="NZ_WKPR01000013.1"/>
</dbReference>
<accession>A0A6I2R5S5</accession>
<dbReference type="InterPro" id="IPR010708">
    <property type="entry name" value="5'(3')-deoxyribonucleotidase"/>
</dbReference>
<comment type="similarity">
    <text evidence="2">Belongs to the guanylate kinase family.</text>
</comment>
<comment type="function">
    <text evidence="1">Essential for recycling GMP and indirectly, cGMP.</text>
</comment>
<proteinExistence type="inferred from homology"/>